<dbReference type="GO" id="GO:0003841">
    <property type="term" value="F:1-acylglycerol-3-phosphate O-acyltransferase activity"/>
    <property type="evidence" value="ECO:0007669"/>
    <property type="project" value="TreeGrafter"/>
</dbReference>
<dbReference type="AlphaFoldDB" id="A0A5B8QTT9"/>
<dbReference type="EMBL" id="CP031775">
    <property type="protein sequence ID" value="QDZ89326.1"/>
    <property type="molecule type" value="Genomic_DNA"/>
</dbReference>
<feature type="domain" description="Phospholipid/glycerol acyltransferase" evidence="5">
    <location>
        <begin position="107"/>
        <end position="216"/>
    </location>
</feature>
<dbReference type="RefSeq" id="WP_208661188.1">
    <property type="nucleotide sequence ID" value="NZ_CP031775.2"/>
</dbReference>
<reference evidence="6 7" key="1">
    <citation type="journal article" date="2019" name="Ecotoxicol. Environ. Saf.">
        <title>Microbial characterization of heavy metal resistant bacterial strains isolated from an electroplating wastewater treatment plant.</title>
        <authorList>
            <person name="Cai X."/>
            <person name="Zheng X."/>
            <person name="Zhang D."/>
            <person name="Iqbal W."/>
            <person name="Liu C."/>
            <person name="Yang B."/>
            <person name="Zhao X."/>
            <person name="Lu X."/>
            <person name="Mao Y."/>
        </authorList>
    </citation>
    <scope>NUCLEOTIDE SEQUENCE [LARGE SCALE GENOMIC DNA]</scope>
    <source>
        <strain evidence="6 7">Ni1-3</strain>
    </source>
</reference>
<dbReference type="GO" id="GO:0006654">
    <property type="term" value="P:phosphatidic acid biosynthetic process"/>
    <property type="evidence" value="ECO:0007669"/>
    <property type="project" value="TreeGrafter"/>
</dbReference>
<dbReference type="SUPFAM" id="SSF69593">
    <property type="entry name" value="Glycerol-3-phosphate (1)-acyltransferase"/>
    <property type="match status" value="1"/>
</dbReference>
<dbReference type="Pfam" id="PF01553">
    <property type="entry name" value="Acyltransferase"/>
    <property type="match status" value="1"/>
</dbReference>
<evidence type="ECO:0000313" key="6">
    <source>
        <dbReference type="EMBL" id="QDZ89326.1"/>
    </source>
</evidence>
<feature type="transmembrane region" description="Helical" evidence="4">
    <location>
        <begin position="77"/>
        <end position="95"/>
    </location>
</feature>
<name>A0A5B8QTT9_9GAMM</name>
<proteinExistence type="predicted"/>
<evidence type="ECO:0000313" key="7">
    <source>
        <dbReference type="Proteomes" id="UP000321124"/>
    </source>
</evidence>
<evidence type="ECO:0000259" key="5">
    <source>
        <dbReference type="SMART" id="SM00563"/>
    </source>
</evidence>
<evidence type="ECO:0000256" key="3">
    <source>
        <dbReference type="ARBA" id="ARBA00023315"/>
    </source>
</evidence>
<keyword evidence="2 6" id="KW-0808">Transferase</keyword>
<dbReference type="PANTHER" id="PTHR10434:SF66">
    <property type="entry name" value="PHOSPHOLIPID_GLYCEROL ACYLTRANSFERASE DOMAIN-CONTAINING PROTEIN"/>
    <property type="match status" value="1"/>
</dbReference>
<keyword evidence="4" id="KW-0812">Transmembrane</keyword>
<keyword evidence="4" id="KW-0472">Membrane</keyword>
<dbReference type="KEGG" id="sdeo:D0436_01985"/>
<keyword evidence="4" id="KW-1133">Transmembrane helix</keyword>
<evidence type="ECO:0000256" key="2">
    <source>
        <dbReference type="ARBA" id="ARBA00022679"/>
    </source>
</evidence>
<evidence type="ECO:0000256" key="1">
    <source>
        <dbReference type="ARBA" id="ARBA00005189"/>
    </source>
</evidence>
<accession>A0A5B8QTT9</accession>
<dbReference type="PANTHER" id="PTHR10434">
    <property type="entry name" value="1-ACYL-SN-GLYCEROL-3-PHOSPHATE ACYLTRANSFERASE"/>
    <property type="match status" value="1"/>
</dbReference>
<sequence length="285" mass="31820">MPNPVPHNGECNAAYTLPEKRRAGIHYIPRWLGGVSCYITFGLGGLLSSLTILPLLRFWPGTPKARIIRVQKAVHTMFKGFVVMLTWAGVIRVSTHNAEQLRDAKGVIVIANHPSLVDVVVLISLMPNAGCIVKQGLWRNPFLRGVVSCAGYIPNRGAELMLEDCREVLARGTNLIIFPEGTRTVFGSIINEFARGAANIAIRTQADILPVVLRTNVRGLTKEQPWYEIPRQTMGMAVEIGDTISHQAYQASLGEHAKMARQLTRDLEQYYQQQLENNYDFTQRN</sequence>
<dbReference type="Proteomes" id="UP000321124">
    <property type="component" value="Chromosome"/>
</dbReference>
<organism evidence="6 7">
    <name type="scientific">Shewanella decolorationis</name>
    <dbReference type="NCBI Taxonomy" id="256839"/>
    <lineage>
        <taxon>Bacteria</taxon>
        <taxon>Pseudomonadati</taxon>
        <taxon>Pseudomonadota</taxon>
        <taxon>Gammaproteobacteria</taxon>
        <taxon>Alteromonadales</taxon>
        <taxon>Shewanellaceae</taxon>
        <taxon>Shewanella</taxon>
    </lineage>
</organism>
<comment type="pathway">
    <text evidence="1">Lipid metabolism.</text>
</comment>
<protein>
    <submittedName>
        <fullName evidence="6">1-acyl-sn-glycerol-3-phosphate acyltransferase</fullName>
    </submittedName>
</protein>
<keyword evidence="3 6" id="KW-0012">Acyltransferase</keyword>
<feature type="transmembrane region" description="Helical" evidence="4">
    <location>
        <begin position="31"/>
        <end position="56"/>
    </location>
</feature>
<dbReference type="SMART" id="SM00563">
    <property type="entry name" value="PlsC"/>
    <property type="match status" value="1"/>
</dbReference>
<dbReference type="InterPro" id="IPR002123">
    <property type="entry name" value="Plipid/glycerol_acylTrfase"/>
</dbReference>
<dbReference type="CDD" id="cd07989">
    <property type="entry name" value="LPLAT_AGPAT-like"/>
    <property type="match status" value="1"/>
</dbReference>
<evidence type="ECO:0000256" key="4">
    <source>
        <dbReference type="SAM" id="Phobius"/>
    </source>
</evidence>
<gene>
    <name evidence="6" type="ORF">D0436_01985</name>
</gene>